<evidence type="ECO:0000259" key="3">
    <source>
        <dbReference type="SMART" id="SM00385"/>
    </source>
</evidence>
<dbReference type="Pfam" id="PF00134">
    <property type="entry name" value="Cyclin_N"/>
    <property type="match status" value="1"/>
</dbReference>
<sequence length="271" mass="30517">MKTQQPQHNMLDDETDNAQYVCMCKQEQQYMADDYLASCPLIDEECRRKMVAWYYQVVDFCHFDRETVEICVNFLERFLSSDAVSDDITRNDFQLIAMTSLYVAIKIHEPIAVDPKTIAGLSGGQFTVEDIEACERRLLPGLSWRMNPPTTMSFVRMHVRDLSLSHYTEQQVLQLTKTQLETAIKDYSLMTTVLPSTLAKAAISNSMSSIGHYRSKLTATVDAEVADVLAYSLPSPLCSSPTTSSMGPKRTTLVRYESNGELSPKCVSAHP</sequence>
<dbReference type="InterPro" id="IPR006671">
    <property type="entry name" value="Cyclin_N"/>
</dbReference>
<reference evidence="4" key="1">
    <citation type="submission" date="2021-01" db="EMBL/GenBank/DDBJ databases">
        <authorList>
            <person name="Corre E."/>
            <person name="Pelletier E."/>
            <person name="Niang G."/>
            <person name="Scheremetjew M."/>
            <person name="Finn R."/>
            <person name="Kale V."/>
            <person name="Holt S."/>
            <person name="Cochrane G."/>
            <person name="Meng A."/>
            <person name="Brown T."/>
            <person name="Cohen L."/>
        </authorList>
    </citation>
    <scope>NUCLEOTIDE SEQUENCE</scope>
    <source>
        <strain evidence="4">CCMP 410</strain>
    </source>
</reference>
<dbReference type="SMART" id="SM00385">
    <property type="entry name" value="CYCLIN"/>
    <property type="match status" value="1"/>
</dbReference>
<dbReference type="SUPFAM" id="SSF47954">
    <property type="entry name" value="Cyclin-like"/>
    <property type="match status" value="1"/>
</dbReference>
<dbReference type="Gene3D" id="1.10.472.10">
    <property type="entry name" value="Cyclin-like"/>
    <property type="match status" value="2"/>
</dbReference>
<dbReference type="EMBL" id="HBGK01008374">
    <property type="protein sequence ID" value="CAD9275437.1"/>
    <property type="molecule type" value="Transcribed_RNA"/>
</dbReference>
<dbReference type="InterPro" id="IPR013763">
    <property type="entry name" value="Cyclin-like_dom"/>
</dbReference>
<comment type="similarity">
    <text evidence="2">Belongs to the cyclin family.</text>
</comment>
<dbReference type="InterPro" id="IPR039361">
    <property type="entry name" value="Cyclin"/>
</dbReference>
<dbReference type="InterPro" id="IPR036915">
    <property type="entry name" value="Cyclin-like_sf"/>
</dbReference>
<gene>
    <name evidence="4" type="ORF">GOCE00092_LOCUS4345</name>
</gene>
<dbReference type="AlphaFoldDB" id="A0A7S1UQF9"/>
<evidence type="ECO:0000256" key="2">
    <source>
        <dbReference type="RuleBase" id="RU000383"/>
    </source>
</evidence>
<dbReference type="PANTHER" id="PTHR10177">
    <property type="entry name" value="CYCLINS"/>
    <property type="match status" value="1"/>
</dbReference>
<feature type="domain" description="Cyclin-like" evidence="3">
    <location>
        <begin position="52"/>
        <end position="140"/>
    </location>
</feature>
<dbReference type="Pfam" id="PF02984">
    <property type="entry name" value="Cyclin_C"/>
    <property type="match status" value="1"/>
</dbReference>
<accession>A0A7S1UQF9</accession>
<dbReference type="FunFam" id="1.10.472.10:FF:000093">
    <property type="entry name" value="Predicted protein"/>
    <property type="match status" value="1"/>
</dbReference>
<dbReference type="InterPro" id="IPR004367">
    <property type="entry name" value="Cyclin_C-dom"/>
</dbReference>
<name>A0A7S1UQF9_9STRA</name>
<protein>
    <recommendedName>
        <fullName evidence="3">Cyclin-like domain-containing protein</fullName>
    </recommendedName>
</protein>
<keyword evidence="1 2" id="KW-0195">Cyclin</keyword>
<evidence type="ECO:0000313" key="4">
    <source>
        <dbReference type="EMBL" id="CAD9275437.1"/>
    </source>
</evidence>
<proteinExistence type="inferred from homology"/>
<evidence type="ECO:0000256" key="1">
    <source>
        <dbReference type="ARBA" id="ARBA00023127"/>
    </source>
</evidence>
<organism evidence="4">
    <name type="scientific">Grammatophora oceanica</name>
    <dbReference type="NCBI Taxonomy" id="210454"/>
    <lineage>
        <taxon>Eukaryota</taxon>
        <taxon>Sar</taxon>
        <taxon>Stramenopiles</taxon>
        <taxon>Ochrophyta</taxon>
        <taxon>Bacillariophyta</taxon>
        <taxon>Fragilariophyceae</taxon>
        <taxon>Fragilariophycidae</taxon>
        <taxon>Rhabdonematales</taxon>
        <taxon>Grammatophoraceae</taxon>
        <taxon>Grammatophora</taxon>
    </lineage>
</organism>